<organism evidence="10 11">
    <name type="scientific">Diploscapter pachys</name>
    <dbReference type="NCBI Taxonomy" id="2018661"/>
    <lineage>
        <taxon>Eukaryota</taxon>
        <taxon>Metazoa</taxon>
        <taxon>Ecdysozoa</taxon>
        <taxon>Nematoda</taxon>
        <taxon>Chromadorea</taxon>
        <taxon>Rhabditida</taxon>
        <taxon>Rhabditina</taxon>
        <taxon>Rhabditomorpha</taxon>
        <taxon>Rhabditoidea</taxon>
        <taxon>Rhabditidae</taxon>
        <taxon>Diploscapter</taxon>
    </lineage>
</organism>
<keyword evidence="4 6" id="KW-0802">TPR repeat</keyword>
<dbReference type="Pfam" id="PF07719">
    <property type="entry name" value="TPR_2"/>
    <property type="match status" value="1"/>
</dbReference>
<protein>
    <recommendedName>
        <fullName evidence="9">GCF C-terminal domain-containing protein</fullName>
    </recommendedName>
</protein>
<feature type="compositionally biased region" description="Acidic residues" evidence="8">
    <location>
        <begin position="22"/>
        <end position="31"/>
    </location>
</feature>
<dbReference type="PROSITE" id="PS50293">
    <property type="entry name" value="TPR_REGION"/>
    <property type="match status" value="1"/>
</dbReference>
<feature type="coiled-coil region" evidence="7">
    <location>
        <begin position="177"/>
        <end position="211"/>
    </location>
</feature>
<keyword evidence="7" id="KW-0175">Coiled coil</keyword>
<evidence type="ECO:0000256" key="8">
    <source>
        <dbReference type="SAM" id="MobiDB-lite"/>
    </source>
</evidence>
<comment type="caution">
    <text evidence="10">The sequence shown here is derived from an EMBL/GenBank/DDBJ whole genome shotgun (WGS) entry which is preliminary data.</text>
</comment>
<evidence type="ECO:0000313" key="10">
    <source>
        <dbReference type="EMBL" id="PAV83809.1"/>
    </source>
</evidence>
<sequence>MLSDCSIKIRNRESRSRLIREDENDESDEEEGGKFYSSKSLLKAEEERRREEQQEFLQREQGDEDEDNEIDEWEKQQILKAIRKDTIREYQKEHMQTNRLFEKKHAIIQDENREPEAMDIDIDYDDILAENAPAKSTTSTGPPISGLGVITTEDIMAKLKLRIEAREEALNKRRYDVEQMKKHIEENKETMDKLRMEVPDLEQRYRMYQELRSYSWLLLNFLNEKVQEINALADKSIQLKKGRRDRLKTRRRMDVKDQYTECTAAAAGKNVQLIRVGDHGFRASERENRRSRRRIEREKTLAGISHEDGFSTDDEEVTSQQINDNAEKCEVEATASTMFAEAREEFSMFSKVLERMMDWLAVDQRAFENAYAQLFIPKLASPYIRLQLIAADVLNSPNFRLNSMSWYLDALQVAESNSELDQEHPIVVGIIPAIVEKVVVPFLVDVVTTEWDPLSLSQTNHLAQILNDLHVYPTLTRKSRPFLKLLEAVRTRIDETIKNDVFIPMFSKQSLENPNTGCKSFLDRQYWTSIKLVRSIALLKEFLSPGARFELAIEKIINPTSMLALKLGVQNDQACERKVQALLNELTPDLLAMGGMTSYAGIITCLEQVAEQQKAAGSAMIKFEADARIGDLIYVRVKKCDAAGAYVKPLCYAKRIKRDLEWLNIQIITPLSALDRRVSIGEYILAKIVAIRPVQIALQLQASTPQMTDKALPKYFREVRELGSSGSSSTSSSSASLPYFWAYMEERPDTRNPYLETILGMPERSVHSLLQINCLDQGVEAMKSGNRLGALQHFNHALSIDEKCVDALVARGAAYSNDGHFAKAEEDFDKALSIQPDHQNAKIYMVETLISHANLIEIKDENELALQKFEKALRLKEDRRARQGLEKIRNKKRKPSSSIEREAKRRREEEMQRERKERQREEEKSRRMKEEDKKKLAEMEDFIKALKNGKK</sequence>
<dbReference type="InterPro" id="IPR011990">
    <property type="entry name" value="TPR-like_helical_dom_sf"/>
</dbReference>
<gene>
    <name evidence="10" type="ORF">WR25_17644</name>
</gene>
<dbReference type="GO" id="GO:0005634">
    <property type="term" value="C:nucleus"/>
    <property type="evidence" value="ECO:0007669"/>
    <property type="project" value="UniProtKB-SubCell"/>
</dbReference>
<keyword evidence="3" id="KW-0677">Repeat</keyword>
<dbReference type="PANTHER" id="PTHR12214:SF0">
    <property type="entry name" value="LD29489P"/>
    <property type="match status" value="1"/>
</dbReference>
<evidence type="ECO:0000256" key="1">
    <source>
        <dbReference type="ARBA" id="ARBA00004123"/>
    </source>
</evidence>
<dbReference type="Gene3D" id="1.25.40.10">
    <property type="entry name" value="Tetratricopeptide repeat domain"/>
    <property type="match status" value="1"/>
</dbReference>
<evidence type="ECO:0000256" key="6">
    <source>
        <dbReference type="PROSITE-ProRule" id="PRU00339"/>
    </source>
</evidence>
<feature type="region of interest" description="Disordered" evidence="8">
    <location>
        <begin position="13"/>
        <end position="72"/>
    </location>
</feature>
<dbReference type="InterPro" id="IPR013105">
    <property type="entry name" value="TPR_2"/>
</dbReference>
<feature type="compositionally biased region" description="Basic and acidic residues" evidence="8">
    <location>
        <begin position="42"/>
        <end position="61"/>
    </location>
</feature>
<reference evidence="10 11" key="1">
    <citation type="journal article" date="2017" name="Curr. Biol.">
        <title>Genome architecture and evolution of a unichromosomal asexual nematode.</title>
        <authorList>
            <person name="Fradin H."/>
            <person name="Zegar C."/>
            <person name="Gutwein M."/>
            <person name="Lucas J."/>
            <person name="Kovtun M."/>
            <person name="Corcoran D."/>
            <person name="Baugh L.R."/>
            <person name="Kiontke K."/>
            <person name="Gunsalus K."/>
            <person name="Fitch D.H."/>
            <person name="Piano F."/>
        </authorList>
    </citation>
    <scope>NUCLEOTIDE SEQUENCE [LARGE SCALE GENOMIC DNA]</scope>
    <source>
        <strain evidence="10">PF1309</strain>
    </source>
</reference>
<dbReference type="InterPro" id="IPR012890">
    <property type="entry name" value="GCFC2-like"/>
</dbReference>
<evidence type="ECO:0000256" key="4">
    <source>
        <dbReference type="ARBA" id="ARBA00022803"/>
    </source>
</evidence>
<dbReference type="EMBL" id="LIAE01006922">
    <property type="protein sequence ID" value="PAV83809.1"/>
    <property type="molecule type" value="Genomic_DNA"/>
</dbReference>
<dbReference type="Pfam" id="PF07842">
    <property type="entry name" value="GCFC"/>
    <property type="match status" value="1"/>
</dbReference>
<dbReference type="SUPFAM" id="SSF48452">
    <property type="entry name" value="TPR-like"/>
    <property type="match status" value="1"/>
</dbReference>
<dbReference type="Proteomes" id="UP000218231">
    <property type="component" value="Unassembled WGS sequence"/>
</dbReference>
<keyword evidence="11" id="KW-1185">Reference proteome</keyword>
<feature type="compositionally biased region" description="Acidic residues" evidence="8">
    <location>
        <begin position="62"/>
        <end position="72"/>
    </location>
</feature>
<feature type="repeat" description="TPR" evidence="6">
    <location>
        <begin position="805"/>
        <end position="838"/>
    </location>
</feature>
<feature type="region of interest" description="Disordered" evidence="8">
    <location>
        <begin position="884"/>
        <end position="936"/>
    </location>
</feature>
<keyword evidence="5" id="KW-0539">Nucleus</keyword>
<dbReference type="OrthoDB" id="429427at2759"/>
<evidence type="ECO:0000259" key="9">
    <source>
        <dbReference type="Pfam" id="PF07842"/>
    </source>
</evidence>
<dbReference type="GO" id="GO:0000398">
    <property type="term" value="P:mRNA splicing, via spliceosome"/>
    <property type="evidence" value="ECO:0007669"/>
    <property type="project" value="InterPro"/>
</dbReference>
<evidence type="ECO:0000256" key="5">
    <source>
        <dbReference type="ARBA" id="ARBA00023242"/>
    </source>
</evidence>
<dbReference type="SMART" id="SM00028">
    <property type="entry name" value="TPR"/>
    <property type="match status" value="3"/>
</dbReference>
<evidence type="ECO:0000256" key="3">
    <source>
        <dbReference type="ARBA" id="ARBA00022737"/>
    </source>
</evidence>
<dbReference type="InterPro" id="IPR019734">
    <property type="entry name" value="TPR_rpt"/>
</dbReference>
<feature type="compositionally biased region" description="Basic and acidic residues" evidence="8">
    <location>
        <begin position="899"/>
        <end position="936"/>
    </location>
</feature>
<accession>A0A2A2LC86</accession>
<proteinExistence type="inferred from homology"/>
<feature type="domain" description="GCF C-terminal" evidence="9">
    <location>
        <begin position="351"/>
        <end position="523"/>
    </location>
</feature>
<evidence type="ECO:0000256" key="7">
    <source>
        <dbReference type="SAM" id="Coils"/>
    </source>
</evidence>
<dbReference type="InterPro" id="IPR022783">
    <property type="entry name" value="GCFC_dom"/>
</dbReference>
<dbReference type="PROSITE" id="PS50005">
    <property type="entry name" value="TPR"/>
    <property type="match status" value="1"/>
</dbReference>
<name>A0A2A2LC86_9BILA</name>
<dbReference type="AlphaFoldDB" id="A0A2A2LC86"/>
<comment type="subcellular location">
    <subcellularLocation>
        <location evidence="1">Nucleus</location>
    </subcellularLocation>
</comment>
<dbReference type="PANTHER" id="PTHR12214">
    <property type="entry name" value="GC-RICH SEQUENCE DNA-BINDING FACTOR"/>
    <property type="match status" value="1"/>
</dbReference>
<dbReference type="GO" id="GO:0003677">
    <property type="term" value="F:DNA binding"/>
    <property type="evidence" value="ECO:0007669"/>
    <property type="project" value="InterPro"/>
</dbReference>
<dbReference type="STRING" id="2018661.A0A2A2LC86"/>
<comment type="similarity">
    <text evidence="2">Belongs to the GCF family.</text>
</comment>
<evidence type="ECO:0000256" key="2">
    <source>
        <dbReference type="ARBA" id="ARBA00010801"/>
    </source>
</evidence>
<evidence type="ECO:0000313" key="11">
    <source>
        <dbReference type="Proteomes" id="UP000218231"/>
    </source>
</evidence>